<evidence type="ECO:0000313" key="2">
    <source>
        <dbReference type="EMBL" id="PNW73889.1"/>
    </source>
</evidence>
<feature type="region of interest" description="Disordered" evidence="1">
    <location>
        <begin position="176"/>
        <end position="207"/>
    </location>
</feature>
<feature type="region of interest" description="Disordered" evidence="1">
    <location>
        <begin position="346"/>
        <end position="418"/>
    </location>
</feature>
<protein>
    <submittedName>
        <fullName evidence="2">Uncharacterized protein</fullName>
    </submittedName>
</protein>
<evidence type="ECO:0000256" key="1">
    <source>
        <dbReference type="SAM" id="MobiDB-lite"/>
    </source>
</evidence>
<feature type="compositionally biased region" description="Gly residues" evidence="1">
    <location>
        <begin position="369"/>
        <end position="378"/>
    </location>
</feature>
<gene>
    <name evidence="2" type="ORF">CHLRE_13g576900v5</name>
</gene>
<dbReference type="GeneID" id="5719253"/>
<reference evidence="2 3" key="1">
    <citation type="journal article" date="2007" name="Science">
        <title>The Chlamydomonas genome reveals the evolution of key animal and plant functions.</title>
        <authorList>
            <person name="Merchant S.S."/>
            <person name="Prochnik S.E."/>
            <person name="Vallon O."/>
            <person name="Harris E.H."/>
            <person name="Karpowicz S.J."/>
            <person name="Witman G.B."/>
            <person name="Terry A."/>
            <person name="Salamov A."/>
            <person name="Fritz-Laylin L.K."/>
            <person name="Marechal-Drouard L."/>
            <person name="Marshall W.F."/>
            <person name="Qu L.H."/>
            <person name="Nelson D.R."/>
            <person name="Sanderfoot A.A."/>
            <person name="Spalding M.H."/>
            <person name="Kapitonov V.V."/>
            <person name="Ren Q."/>
            <person name="Ferris P."/>
            <person name="Lindquist E."/>
            <person name="Shapiro H."/>
            <person name="Lucas S.M."/>
            <person name="Grimwood J."/>
            <person name="Schmutz J."/>
            <person name="Cardol P."/>
            <person name="Cerutti H."/>
            <person name="Chanfreau G."/>
            <person name="Chen C.L."/>
            <person name="Cognat V."/>
            <person name="Croft M.T."/>
            <person name="Dent R."/>
            <person name="Dutcher S."/>
            <person name="Fernandez E."/>
            <person name="Fukuzawa H."/>
            <person name="Gonzalez-Ballester D."/>
            <person name="Gonzalez-Halphen D."/>
            <person name="Hallmann A."/>
            <person name="Hanikenne M."/>
            <person name="Hippler M."/>
            <person name="Inwood W."/>
            <person name="Jabbari K."/>
            <person name="Kalanon M."/>
            <person name="Kuras R."/>
            <person name="Lefebvre P.A."/>
            <person name="Lemaire S.D."/>
            <person name="Lobanov A.V."/>
            <person name="Lohr M."/>
            <person name="Manuell A."/>
            <person name="Meier I."/>
            <person name="Mets L."/>
            <person name="Mittag M."/>
            <person name="Mittelmeier T."/>
            <person name="Moroney J.V."/>
            <person name="Moseley J."/>
            <person name="Napoli C."/>
            <person name="Nedelcu A.M."/>
            <person name="Niyogi K."/>
            <person name="Novoselov S.V."/>
            <person name="Paulsen I.T."/>
            <person name="Pazour G."/>
            <person name="Purton S."/>
            <person name="Ral J.P."/>
            <person name="Riano-Pachon D.M."/>
            <person name="Riekhof W."/>
            <person name="Rymarquis L."/>
            <person name="Schroda M."/>
            <person name="Stern D."/>
            <person name="Umen J."/>
            <person name="Willows R."/>
            <person name="Wilson N."/>
            <person name="Zimmer S.L."/>
            <person name="Allmer J."/>
            <person name="Balk J."/>
            <person name="Bisova K."/>
            <person name="Chen C.J."/>
            <person name="Elias M."/>
            <person name="Gendler K."/>
            <person name="Hauser C."/>
            <person name="Lamb M.R."/>
            <person name="Ledford H."/>
            <person name="Long J.C."/>
            <person name="Minagawa J."/>
            <person name="Page M.D."/>
            <person name="Pan J."/>
            <person name="Pootakham W."/>
            <person name="Roje S."/>
            <person name="Rose A."/>
            <person name="Stahlberg E."/>
            <person name="Terauchi A.M."/>
            <person name="Yang P."/>
            <person name="Ball S."/>
            <person name="Bowler C."/>
            <person name="Dieckmann C.L."/>
            <person name="Gladyshev V.N."/>
            <person name="Green P."/>
            <person name="Jorgensen R."/>
            <person name="Mayfield S."/>
            <person name="Mueller-Roeber B."/>
            <person name="Rajamani S."/>
            <person name="Sayre R.T."/>
            <person name="Brokstein P."/>
            <person name="Dubchak I."/>
            <person name="Goodstein D."/>
            <person name="Hornick L."/>
            <person name="Huang Y.W."/>
            <person name="Jhaveri J."/>
            <person name="Luo Y."/>
            <person name="Martinez D."/>
            <person name="Ngau W.C."/>
            <person name="Otillar B."/>
            <person name="Poliakov A."/>
            <person name="Porter A."/>
            <person name="Szajkowski L."/>
            <person name="Werner G."/>
            <person name="Zhou K."/>
            <person name="Grigoriev I.V."/>
            <person name="Rokhsar D.S."/>
            <person name="Grossman A.R."/>
        </authorList>
    </citation>
    <scope>NUCLEOTIDE SEQUENCE [LARGE SCALE GENOMIC DNA]</scope>
    <source>
        <strain evidence="3">CC-503</strain>
    </source>
</reference>
<feature type="region of interest" description="Disordered" evidence="1">
    <location>
        <begin position="107"/>
        <end position="126"/>
    </location>
</feature>
<dbReference type="Gramene" id="PNW73889">
    <property type="protein sequence ID" value="PNW73889"/>
    <property type="gene ID" value="CHLRE_13g576900v5"/>
</dbReference>
<organism evidence="2 3">
    <name type="scientific">Chlamydomonas reinhardtii</name>
    <name type="common">Chlamydomonas smithii</name>
    <dbReference type="NCBI Taxonomy" id="3055"/>
    <lineage>
        <taxon>Eukaryota</taxon>
        <taxon>Viridiplantae</taxon>
        <taxon>Chlorophyta</taxon>
        <taxon>core chlorophytes</taxon>
        <taxon>Chlorophyceae</taxon>
        <taxon>CS clade</taxon>
        <taxon>Chlamydomonadales</taxon>
        <taxon>Chlamydomonadaceae</taxon>
        <taxon>Chlamydomonas</taxon>
    </lineage>
</organism>
<accession>A0A2K3D071</accession>
<dbReference type="AlphaFoldDB" id="A0A2K3D071"/>
<feature type="compositionally biased region" description="Polar residues" evidence="1">
    <location>
        <begin position="111"/>
        <end position="126"/>
    </location>
</feature>
<dbReference type="KEGG" id="cre:CHLRE_13g576900v5"/>
<dbReference type="PaxDb" id="3055-EDP09035"/>
<feature type="compositionally biased region" description="Polar residues" evidence="1">
    <location>
        <begin position="189"/>
        <end position="204"/>
    </location>
</feature>
<name>A0A2K3D071_CHLRE</name>
<evidence type="ECO:0000313" key="3">
    <source>
        <dbReference type="Proteomes" id="UP000006906"/>
    </source>
</evidence>
<dbReference type="Proteomes" id="UP000006906">
    <property type="component" value="Chromosome 13"/>
</dbReference>
<dbReference type="RefSeq" id="XP_042917451.1">
    <property type="nucleotide sequence ID" value="XM_043069476.1"/>
</dbReference>
<dbReference type="InParanoid" id="A0A2K3D071"/>
<keyword evidence="3" id="KW-1185">Reference proteome</keyword>
<dbReference type="ExpressionAtlas" id="A0A2K3D071">
    <property type="expression patterns" value="baseline"/>
</dbReference>
<sequence length="418" mass="42632">MNALTDICRVGKGGMMMCSQRHVTRCLVALAFLGSMGLATVATAQKAEALFLHGDWLRIAAESNAEDDCTGTSCPCLYTRWYVLLGRRHSQDPSDLLLQQRPARAMKVDTGGSSNHNAHIQPDTHNPSPLEMWVHVSRTDVCRGWHSTLTAHAAAADPRALGLSHFSVHQQAMPSSNAMPRAESGIAGRSTSGAGAQSDSTTVGAASKGQAGGMAVKAVGEVLAACTSSFDVDCVAVRVRLNVTAAAAGLSPGSPGDAGFNVASGRHDYEVPGWLWATSKGTHCLSTPLEAAAPTQQQPQAVGVEVNDADADAPLPGVAAAVSLDGMWLPVPNAALRLSFGHSRGTVGGDSGPLVPGAGRPDVGPGAAASGGGGGADGGPRRHAGRDKGHEGHAGGTRKVGRAPRVGGKAPQRTGLLS</sequence>
<proteinExistence type="predicted"/>
<dbReference type="EMBL" id="CM008974">
    <property type="protein sequence ID" value="PNW73889.1"/>
    <property type="molecule type" value="Genomic_DNA"/>
</dbReference>